<protein>
    <submittedName>
        <fullName evidence="1">Uncharacterized protein</fullName>
    </submittedName>
</protein>
<sequence>MLPDCNDSVTREGIHSSESRLLSSVAPWWLLLQAPEDWESDRMEFLTRYKPRFHLFLDALRGAESDMISDGTLLESQRLSPRMGESLDNGLFWSLEDRLQYLDHEERNKMDAIYPIKMKQAEDGKIDPHYSLDGIMEL</sequence>
<accession>A0A8A1MHJ0</accession>
<evidence type="ECO:0000313" key="1">
    <source>
        <dbReference type="EMBL" id="QSS64074.1"/>
    </source>
</evidence>
<dbReference type="AlphaFoldDB" id="A0A8A1MHJ0"/>
<dbReference type="EMBL" id="CP069114">
    <property type="protein sequence ID" value="QSS64074.1"/>
    <property type="molecule type" value="Genomic_DNA"/>
</dbReference>
<reference evidence="1" key="1">
    <citation type="submission" date="2021-01" db="EMBL/GenBank/DDBJ databases">
        <title>Chromosome-level genome assembly of a human fungal pathogen reveals clustering of transcriptionally co-regulated genes.</title>
        <authorList>
            <person name="Voorhies M."/>
            <person name="Cohen S."/>
            <person name="Shea T.P."/>
            <person name="Petrus S."/>
            <person name="Munoz J.F."/>
            <person name="Poplawski S."/>
            <person name="Goldman W.E."/>
            <person name="Michael T."/>
            <person name="Cuomo C.A."/>
            <person name="Sil A."/>
            <person name="Beyhan S."/>
        </authorList>
    </citation>
    <scope>NUCLEOTIDE SEQUENCE</scope>
    <source>
        <strain evidence="1">WU24</strain>
    </source>
</reference>
<gene>
    <name evidence="1" type="ORF">I7I51_01136</name>
</gene>
<proteinExistence type="predicted"/>
<dbReference type="VEuPathDB" id="FungiDB:I7I51_01136"/>
<evidence type="ECO:0000313" key="2">
    <source>
        <dbReference type="Proteomes" id="UP000663671"/>
    </source>
</evidence>
<dbReference type="OrthoDB" id="4132742at2759"/>
<name>A0A8A1MHJ0_AJECA</name>
<organism evidence="1 2">
    <name type="scientific">Ajellomyces capsulatus</name>
    <name type="common">Darling's disease fungus</name>
    <name type="synonym">Histoplasma capsulatum</name>
    <dbReference type="NCBI Taxonomy" id="5037"/>
    <lineage>
        <taxon>Eukaryota</taxon>
        <taxon>Fungi</taxon>
        <taxon>Dikarya</taxon>
        <taxon>Ascomycota</taxon>
        <taxon>Pezizomycotina</taxon>
        <taxon>Eurotiomycetes</taxon>
        <taxon>Eurotiomycetidae</taxon>
        <taxon>Onygenales</taxon>
        <taxon>Ajellomycetaceae</taxon>
        <taxon>Histoplasma</taxon>
    </lineage>
</organism>
<dbReference type="Proteomes" id="UP000663671">
    <property type="component" value="Chromosome 1"/>
</dbReference>